<gene>
    <name evidence="2" type="ORF">L9F63_027117</name>
</gene>
<evidence type="ECO:0000313" key="3">
    <source>
        <dbReference type="Proteomes" id="UP001233999"/>
    </source>
</evidence>
<name>A0AAD8AE60_DIPPU</name>
<accession>A0AAD8AE60</accession>
<keyword evidence="1" id="KW-0812">Transmembrane</keyword>
<keyword evidence="3" id="KW-1185">Reference proteome</keyword>
<dbReference type="Proteomes" id="UP001233999">
    <property type="component" value="Unassembled WGS sequence"/>
</dbReference>
<feature type="transmembrane region" description="Helical" evidence="1">
    <location>
        <begin position="14"/>
        <end position="32"/>
    </location>
</feature>
<evidence type="ECO:0000256" key="1">
    <source>
        <dbReference type="SAM" id="Phobius"/>
    </source>
</evidence>
<protein>
    <submittedName>
        <fullName evidence="2">Uncharacterized protein</fullName>
    </submittedName>
</protein>
<sequence>TIASIKKHHPVEPLLFLAWSHLLLHVVYIILAENNKAANHSMKMLSKRRTTLLFWIGSHNRPGGPWIFEIQYIYMIVYLCGCEASSRMVGQKRSIPQ</sequence>
<evidence type="ECO:0000313" key="2">
    <source>
        <dbReference type="EMBL" id="KAJ9596258.1"/>
    </source>
</evidence>
<comment type="caution">
    <text evidence="2">The sequence shown here is derived from an EMBL/GenBank/DDBJ whole genome shotgun (WGS) entry which is preliminary data.</text>
</comment>
<reference evidence="2" key="2">
    <citation type="submission" date="2023-05" db="EMBL/GenBank/DDBJ databases">
        <authorList>
            <person name="Fouks B."/>
        </authorList>
    </citation>
    <scope>NUCLEOTIDE SEQUENCE</scope>
    <source>
        <strain evidence="2">Stay&amp;Tobe</strain>
        <tissue evidence="2">Testes</tissue>
    </source>
</reference>
<dbReference type="AlphaFoldDB" id="A0AAD8AE60"/>
<reference evidence="2" key="1">
    <citation type="journal article" date="2023" name="IScience">
        <title>Live-bearing cockroach genome reveals convergent evolutionary mechanisms linked to viviparity in insects and beyond.</title>
        <authorList>
            <person name="Fouks B."/>
            <person name="Harrison M.C."/>
            <person name="Mikhailova A.A."/>
            <person name="Marchal E."/>
            <person name="English S."/>
            <person name="Carruthers M."/>
            <person name="Jennings E.C."/>
            <person name="Chiamaka E.L."/>
            <person name="Frigard R.A."/>
            <person name="Pippel M."/>
            <person name="Attardo G.M."/>
            <person name="Benoit J.B."/>
            <person name="Bornberg-Bauer E."/>
            <person name="Tobe S.S."/>
        </authorList>
    </citation>
    <scope>NUCLEOTIDE SEQUENCE</scope>
    <source>
        <strain evidence="2">Stay&amp;Tobe</strain>
    </source>
</reference>
<organism evidence="2 3">
    <name type="scientific">Diploptera punctata</name>
    <name type="common">Pacific beetle cockroach</name>
    <dbReference type="NCBI Taxonomy" id="6984"/>
    <lineage>
        <taxon>Eukaryota</taxon>
        <taxon>Metazoa</taxon>
        <taxon>Ecdysozoa</taxon>
        <taxon>Arthropoda</taxon>
        <taxon>Hexapoda</taxon>
        <taxon>Insecta</taxon>
        <taxon>Pterygota</taxon>
        <taxon>Neoptera</taxon>
        <taxon>Polyneoptera</taxon>
        <taxon>Dictyoptera</taxon>
        <taxon>Blattodea</taxon>
        <taxon>Blaberoidea</taxon>
        <taxon>Blaberidae</taxon>
        <taxon>Diplopterinae</taxon>
        <taxon>Diploptera</taxon>
    </lineage>
</organism>
<dbReference type="EMBL" id="JASPKZ010002061">
    <property type="protein sequence ID" value="KAJ9596258.1"/>
    <property type="molecule type" value="Genomic_DNA"/>
</dbReference>
<keyword evidence="1" id="KW-1133">Transmembrane helix</keyword>
<feature type="non-terminal residue" evidence="2">
    <location>
        <position position="1"/>
    </location>
</feature>
<keyword evidence="1" id="KW-0472">Membrane</keyword>
<feature type="non-terminal residue" evidence="2">
    <location>
        <position position="97"/>
    </location>
</feature>
<proteinExistence type="predicted"/>